<feature type="region of interest" description="Disordered" evidence="1">
    <location>
        <begin position="1"/>
        <end position="29"/>
    </location>
</feature>
<accession>A0A0E9UFV4</accession>
<evidence type="ECO:0000313" key="2">
    <source>
        <dbReference type="EMBL" id="JAH64734.1"/>
    </source>
</evidence>
<evidence type="ECO:0000256" key="1">
    <source>
        <dbReference type="SAM" id="MobiDB-lite"/>
    </source>
</evidence>
<reference evidence="2" key="1">
    <citation type="submission" date="2014-11" db="EMBL/GenBank/DDBJ databases">
        <authorList>
            <person name="Amaro Gonzalez C."/>
        </authorList>
    </citation>
    <scope>NUCLEOTIDE SEQUENCE</scope>
</reference>
<reference evidence="2" key="2">
    <citation type="journal article" date="2015" name="Fish Shellfish Immunol.">
        <title>Early steps in the European eel (Anguilla anguilla)-Vibrio vulnificus interaction in the gills: Role of the RtxA13 toxin.</title>
        <authorList>
            <person name="Callol A."/>
            <person name="Pajuelo D."/>
            <person name="Ebbesson L."/>
            <person name="Teles M."/>
            <person name="MacKenzie S."/>
            <person name="Amaro C."/>
        </authorList>
    </citation>
    <scope>NUCLEOTIDE SEQUENCE</scope>
</reference>
<organism evidence="2">
    <name type="scientific">Anguilla anguilla</name>
    <name type="common">European freshwater eel</name>
    <name type="synonym">Muraena anguilla</name>
    <dbReference type="NCBI Taxonomy" id="7936"/>
    <lineage>
        <taxon>Eukaryota</taxon>
        <taxon>Metazoa</taxon>
        <taxon>Chordata</taxon>
        <taxon>Craniata</taxon>
        <taxon>Vertebrata</taxon>
        <taxon>Euteleostomi</taxon>
        <taxon>Actinopterygii</taxon>
        <taxon>Neopterygii</taxon>
        <taxon>Teleostei</taxon>
        <taxon>Anguilliformes</taxon>
        <taxon>Anguillidae</taxon>
        <taxon>Anguilla</taxon>
    </lineage>
</organism>
<name>A0A0E9UFV4_ANGAN</name>
<protein>
    <submittedName>
        <fullName evidence="2">Uncharacterized protein</fullName>
    </submittedName>
</protein>
<proteinExistence type="predicted"/>
<dbReference type="AlphaFoldDB" id="A0A0E9UFV4"/>
<dbReference type="EMBL" id="GBXM01043843">
    <property type="protein sequence ID" value="JAH64734.1"/>
    <property type="molecule type" value="Transcribed_RNA"/>
</dbReference>
<sequence length="29" mass="3298">MRGCWRGEPGSFYAHTQGPFLPETTDREA</sequence>